<evidence type="ECO:0000313" key="2">
    <source>
        <dbReference type="EMBL" id="HIU22038.1"/>
    </source>
</evidence>
<accession>A0A9D1HUT8</accession>
<dbReference type="Proteomes" id="UP000824087">
    <property type="component" value="Unassembled WGS sequence"/>
</dbReference>
<comment type="caution">
    <text evidence="2">The sequence shown here is derived from an EMBL/GenBank/DDBJ whole genome shotgun (WGS) entry which is preliminary data.</text>
</comment>
<gene>
    <name evidence="2" type="ORF">IAD49_00430</name>
</gene>
<dbReference type="PROSITE" id="PS51186">
    <property type="entry name" value="GNAT"/>
    <property type="match status" value="1"/>
</dbReference>
<dbReference type="PANTHER" id="PTHR43792">
    <property type="entry name" value="GNAT FAMILY, PUTATIVE (AFU_ORTHOLOGUE AFUA_3G00765)-RELATED-RELATED"/>
    <property type="match status" value="1"/>
</dbReference>
<reference evidence="2" key="2">
    <citation type="journal article" date="2021" name="PeerJ">
        <title>Extensive microbial diversity within the chicken gut microbiome revealed by metagenomics and culture.</title>
        <authorList>
            <person name="Gilroy R."/>
            <person name="Ravi A."/>
            <person name="Getino M."/>
            <person name="Pursley I."/>
            <person name="Horton D.L."/>
            <person name="Alikhan N.F."/>
            <person name="Baker D."/>
            <person name="Gharbi K."/>
            <person name="Hall N."/>
            <person name="Watson M."/>
            <person name="Adriaenssens E.M."/>
            <person name="Foster-Nyarko E."/>
            <person name="Jarju S."/>
            <person name="Secka A."/>
            <person name="Antonio M."/>
            <person name="Oren A."/>
            <person name="Chaudhuri R.R."/>
            <person name="La Ragione R."/>
            <person name="Hildebrand F."/>
            <person name="Pallen M.J."/>
        </authorList>
    </citation>
    <scope>NUCLEOTIDE SEQUENCE</scope>
    <source>
        <strain evidence="2">CHK197-8231</strain>
    </source>
</reference>
<dbReference type="SUPFAM" id="SSF55729">
    <property type="entry name" value="Acyl-CoA N-acyltransferases (Nat)"/>
    <property type="match status" value="1"/>
</dbReference>
<proteinExistence type="predicted"/>
<organism evidence="2 3">
    <name type="scientific">Candidatus Fimihabitans intestinipullorum</name>
    <dbReference type="NCBI Taxonomy" id="2840820"/>
    <lineage>
        <taxon>Bacteria</taxon>
        <taxon>Bacillati</taxon>
        <taxon>Mycoplasmatota</taxon>
        <taxon>Mycoplasmatota incertae sedis</taxon>
        <taxon>Candidatus Fimihabitans</taxon>
    </lineage>
</organism>
<protein>
    <submittedName>
        <fullName evidence="2">GNAT family N-acetyltransferase</fullName>
    </submittedName>
</protein>
<evidence type="ECO:0000259" key="1">
    <source>
        <dbReference type="PROSITE" id="PS51186"/>
    </source>
</evidence>
<feature type="domain" description="N-acetyltransferase" evidence="1">
    <location>
        <begin position="6"/>
        <end position="154"/>
    </location>
</feature>
<dbReference type="InterPro" id="IPR000182">
    <property type="entry name" value="GNAT_dom"/>
</dbReference>
<sequence>MKEKEYEYKLLTGESLGKAFLEVTYFENADALFSNSLEEAREKGLDKFDTFGIACYDKDKLIGLCGVRYGVNSKIEELSQVYYIVDSHYRRQGIAKRLLVTSILIEKEFHPTTTIHTQIMPRNIASQKTIENLGFYRTGIKYYLDSIPRNQEKYPIYTDIAKNDSLCQKYLKK</sequence>
<reference evidence="2" key="1">
    <citation type="submission" date="2020-10" db="EMBL/GenBank/DDBJ databases">
        <authorList>
            <person name="Gilroy R."/>
        </authorList>
    </citation>
    <scope>NUCLEOTIDE SEQUENCE</scope>
    <source>
        <strain evidence="2">CHK197-8231</strain>
    </source>
</reference>
<dbReference type="AlphaFoldDB" id="A0A9D1HUT8"/>
<dbReference type="Pfam" id="PF13302">
    <property type="entry name" value="Acetyltransf_3"/>
    <property type="match status" value="1"/>
</dbReference>
<dbReference type="InterPro" id="IPR051531">
    <property type="entry name" value="N-acetyltransferase"/>
</dbReference>
<dbReference type="Gene3D" id="3.40.630.30">
    <property type="match status" value="1"/>
</dbReference>
<dbReference type="InterPro" id="IPR016181">
    <property type="entry name" value="Acyl_CoA_acyltransferase"/>
</dbReference>
<dbReference type="GO" id="GO:0016747">
    <property type="term" value="F:acyltransferase activity, transferring groups other than amino-acyl groups"/>
    <property type="evidence" value="ECO:0007669"/>
    <property type="project" value="InterPro"/>
</dbReference>
<evidence type="ECO:0000313" key="3">
    <source>
        <dbReference type="Proteomes" id="UP000824087"/>
    </source>
</evidence>
<dbReference type="EMBL" id="DVML01000006">
    <property type="protein sequence ID" value="HIU22038.1"/>
    <property type="molecule type" value="Genomic_DNA"/>
</dbReference>
<dbReference type="CDD" id="cd04301">
    <property type="entry name" value="NAT_SF"/>
    <property type="match status" value="1"/>
</dbReference>
<name>A0A9D1HUT8_9BACT</name>